<evidence type="ECO:0000313" key="2">
    <source>
        <dbReference type="EMBL" id="KAL2522226.1"/>
    </source>
</evidence>
<dbReference type="PROSITE" id="PS00636">
    <property type="entry name" value="DNAJ_1"/>
    <property type="match status" value="1"/>
</dbReference>
<dbReference type="InterPro" id="IPR001623">
    <property type="entry name" value="DnaJ_domain"/>
</dbReference>
<dbReference type="InterPro" id="IPR052276">
    <property type="entry name" value="Diphthamide-biosynth_chaperone"/>
</dbReference>
<evidence type="ECO:0000313" key="4">
    <source>
        <dbReference type="Proteomes" id="UP001604277"/>
    </source>
</evidence>
<sequence length="146" mass="16198">MTATLPLRSPTSFYEVLGIPMGASSQEIKAAYRKLARICHPDVAPVDKKDTSADEFMRIHTAYSTLSDAEKRADYDLRIFRLHRISGSYSVEYVSTSRREIRTIEWVGEGINAADSSGDVDGEQGLMMVLTKGGARIRLRIGLGEE</sequence>
<comment type="caution">
    <text evidence="2">The sequence shown here is derived from an EMBL/GenBank/DDBJ whole genome shotgun (WGS) entry which is preliminary data.</text>
</comment>
<dbReference type="PANTHER" id="PTHR44240:SF10">
    <property type="entry name" value="J DOMAIN-CONTAINING PROTEIN"/>
    <property type="match status" value="1"/>
</dbReference>
<dbReference type="InterPro" id="IPR018253">
    <property type="entry name" value="DnaJ_domain_CS"/>
</dbReference>
<reference evidence="4" key="1">
    <citation type="submission" date="2024-07" db="EMBL/GenBank/DDBJ databases">
        <title>Two chromosome-level genome assemblies of Korean endemic species Abeliophyllum distichum and Forsythia ovata (Oleaceae).</title>
        <authorList>
            <person name="Jang H."/>
        </authorList>
    </citation>
    <scope>NUCLEOTIDE SEQUENCE [LARGE SCALE GENOMIC DNA]</scope>
</reference>
<keyword evidence="4" id="KW-1185">Reference proteome</keyword>
<dbReference type="Pfam" id="PF00226">
    <property type="entry name" value="DnaJ"/>
    <property type="match status" value="1"/>
</dbReference>
<dbReference type="InterPro" id="IPR036869">
    <property type="entry name" value="J_dom_sf"/>
</dbReference>
<feature type="domain" description="J" evidence="1">
    <location>
        <begin position="12"/>
        <end position="79"/>
    </location>
</feature>
<name>A0ABD1UB24_9LAMI</name>
<protein>
    <submittedName>
        <fullName evidence="2">Chaperone protein dnaJ 11</fullName>
    </submittedName>
</protein>
<dbReference type="Gene3D" id="1.10.287.110">
    <property type="entry name" value="DnaJ domain"/>
    <property type="match status" value="1"/>
</dbReference>
<dbReference type="Proteomes" id="UP001604277">
    <property type="component" value="Unassembled WGS sequence"/>
</dbReference>
<evidence type="ECO:0000259" key="1">
    <source>
        <dbReference type="PROSITE" id="PS50076"/>
    </source>
</evidence>
<gene>
    <name evidence="2" type="ORF">Fot_26149</name>
    <name evidence="3" type="ORF">Fot_26238</name>
</gene>
<accession>A0ABD1UB24</accession>
<dbReference type="SMART" id="SM00271">
    <property type="entry name" value="DnaJ"/>
    <property type="match status" value="1"/>
</dbReference>
<proteinExistence type="predicted"/>
<organism evidence="2 4">
    <name type="scientific">Forsythia ovata</name>
    <dbReference type="NCBI Taxonomy" id="205694"/>
    <lineage>
        <taxon>Eukaryota</taxon>
        <taxon>Viridiplantae</taxon>
        <taxon>Streptophyta</taxon>
        <taxon>Embryophyta</taxon>
        <taxon>Tracheophyta</taxon>
        <taxon>Spermatophyta</taxon>
        <taxon>Magnoliopsida</taxon>
        <taxon>eudicotyledons</taxon>
        <taxon>Gunneridae</taxon>
        <taxon>Pentapetalae</taxon>
        <taxon>asterids</taxon>
        <taxon>lamiids</taxon>
        <taxon>Lamiales</taxon>
        <taxon>Oleaceae</taxon>
        <taxon>Forsythieae</taxon>
        <taxon>Forsythia</taxon>
    </lineage>
</organism>
<dbReference type="AlphaFoldDB" id="A0ABD1UB24"/>
<dbReference type="PANTHER" id="PTHR44240">
    <property type="entry name" value="DNAJ DOMAIN (PROKARYOTIC HEAT SHOCK PROTEIN)-RELATED"/>
    <property type="match status" value="1"/>
</dbReference>
<dbReference type="CDD" id="cd06257">
    <property type="entry name" value="DnaJ"/>
    <property type="match status" value="1"/>
</dbReference>
<dbReference type="PROSITE" id="PS50076">
    <property type="entry name" value="DNAJ_2"/>
    <property type="match status" value="1"/>
</dbReference>
<dbReference type="PRINTS" id="PR00625">
    <property type="entry name" value="JDOMAIN"/>
</dbReference>
<dbReference type="EMBL" id="JBFOLJ010000007">
    <property type="protein sequence ID" value="KAL2522226.1"/>
    <property type="molecule type" value="Genomic_DNA"/>
</dbReference>
<evidence type="ECO:0000313" key="3">
    <source>
        <dbReference type="EMBL" id="KAL2522315.1"/>
    </source>
</evidence>
<dbReference type="EMBL" id="JBFOLJ010000007">
    <property type="protein sequence ID" value="KAL2522315.1"/>
    <property type="molecule type" value="Genomic_DNA"/>
</dbReference>
<reference evidence="2" key="2">
    <citation type="submission" date="2024-07" db="EMBL/GenBank/DDBJ databases">
        <title>Two chromosome-level genome assemblies of Korean endemic species Abeliophyllum distichum and Forsythia ovata (Oleaceae).</title>
        <authorList>
            <person name="Mun J.H."/>
        </authorList>
    </citation>
    <scope>NUCLEOTIDE SEQUENCE</scope>
    <source>
        <strain evidence="2">KNKB202402200001</strain>
        <tissue evidence="2">Leaf</tissue>
    </source>
</reference>
<dbReference type="SUPFAM" id="SSF46565">
    <property type="entry name" value="Chaperone J-domain"/>
    <property type="match status" value="1"/>
</dbReference>